<protein>
    <submittedName>
        <fullName evidence="1">Uncharacterized protein</fullName>
    </submittedName>
</protein>
<sequence>MALPNLHKYMERIWAGLRQEDLARLAPVAHGELTTAQIVSALAEILSEAPDTLVEKLISKVVQLKQLGMLTFVEPVAL</sequence>
<dbReference type="AlphaFoldDB" id="A0A0W1KM05"/>
<dbReference type="EMBL" id="LNIZ01000002">
    <property type="protein sequence ID" value="KTF04647.1"/>
    <property type="molecule type" value="Genomic_DNA"/>
</dbReference>
<keyword evidence="2" id="KW-1185">Reference proteome</keyword>
<accession>A0A0W1KM05</accession>
<evidence type="ECO:0000313" key="2">
    <source>
        <dbReference type="Proteomes" id="UP000054404"/>
    </source>
</evidence>
<dbReference type="PATRIC" id="fig|59561.3.peg.628"/>
<gene>
    <name evidence="1" type="ORF">AQZ59_00636</name>
</gene>
<dbReference type="Proteomes" id="UP000054404">
    <property type="component" value="Unassembled WGS sequence"/>
</dbReference>
<comment type="caution">
    <text evidence="1">The sequence shown here is derived from an EMBL/GenBank/DDBJ whole genome shotgun (WGS) entry which is preliminary data.</text>
</comment>
<organism evidence="1 2">
    <name type="scientific">Trueperella bernardiae</name>
    <dbReference type="NCBI Taxonomy" id="59561"/>
    <lineage>
        <taxon>Bacteria</taxon>
        <taxon>Bacillati</taxon>
        <taxon>Actinomycetota</taxon>
        <taxon>Actinomycetes</taxon>
        <taxon>Actinomycetales</taxon>
        <taxon>Actinomycetaceae</taxon>
        <taxon>Trueperella</taxon>
    </lineage>
</organism>
<dbReference type="STRING" id="59561.AQZ59_00636"/>
<reference evidence="1 2" key="1">
    <citation type="submission" date="2015-11" db="EMBL/GenBank/DDBJ databases">
        <title>Draft Genome Sequence of the Type Strain Trueperella bernardiae LCDC 89-0504T, Isolated from Blood Culture.</title>
        <authorList>
            <person name="Bernier A.-M."/>
            <person name="Bernard K."/>
        </authorList>
    </citation>
    <scope>NUCLEOTIDE SEQUENCE [LARGE SCALE GENOMIC DNA]</scope>
    <source>
        <strain evidence="1 2">LCDC 89-0504</strain>
    </source>
</reference>
<evidence type="ECO:0000313" key="1">
    <source>
        <dbReference type="EMBL" id="KTF04647.1"/>
    </source>
</evidence>
<name>A0A0W1KM05_9ACTO</name>
<proteinExistence type="predicted"/>